<dbReference type="GO" id="GO:0004301">
    <property type="term" value="F:epoxide hydrolase activity"/>
    <property type="evidence" value="ECO:0007669"/>
    <property type="project" value="TreeGrafter"/>
</dbReference>
<reference evidence="3 4" key="1">
    <citation type="submission" date="2017-04" db="EMBL/GenBank/DDBJ databases">
        <title>Compelte genome sequence of WV33.</title>
        <authorList>
            <person name="Lee P.C."/>
        </authorList>
    </citation>
    <scope>NUCLEOTIDE SEQUENCE [LARGE SCALE GENOMIC DNA]</scope>
    <source>
        <strain evidence="3 4">WV33</strain>
    </source>
</reference>
<dbReference type="EMBL" id="CP020918">
    <property type="protein sequence ID" value="AWG20764.1"/>
    <property type="molecule type" value="Genomic_DNA"/>
</dbReference>
<dbReference type="PANTHER" id="PTHR42977:SF3">
    <property type="entry name" value="AB HYDROLASE-1 DOMAIN-CONTAINING PROTEIN"/>
    <property type="match status" value="1"/>
</dbReference>
<dbReference type="NCBIfam" id="NF002938">
    <property type="entry name" value="PRK03592.1"/>
    <property type="match status" value="1"/>
</dbReference>
<dbReference type="PRINTS" id="PR00412">
    <property type="entry name" value="EPOXHYDRLASE"/>
</dbReference>
<dbReference type="InterPro" id="IPR000639">
    <property type="entry name" value="Epox_hydrolase-like"/>
</dbReference>
<dbReference type="KEGG" id="ffa:FFWV33_04025"/>
<keyword evidence="1" id="KW-0378">Hydrolase</keyword>
<feature type="domain" description="AB hydrolase-1" evidence="2">
    <location>
        <begin position="38"/>
        <end position="148"/>
    </location>
</feature>
<dbReference type="PANTHER" id="PTHR42977">
    <property type="entry name" value="HYDROLASE-RELATED"/>
    <property type="match status" value="1"/>
</dbReference>
<keyword evidence="4" id="KW-1185">Reference proteome</keyword>
<dbReference type="InterPro" id="IPR029058">
    <property type="entry name" value="AB_hydrolase_fold"/>
</dbReference>
<dbReference type="AlphaFoldDB" id="A0A2S1LAL4"/>
<dbReference type="InterPro" id="IPR000073">
    <property type="entry name" value="AB_hydrolase_1"/>
</dbReference>
<organism evidence="3 4">
    <name type="scientific">Flavobacterium faecale</name>
    <dbReference type="NCBI Taxonomy" id="1355330"/>
    <lineage>
        <taxon>Bacteria</taxon>
        <taxon>Pseudomonadati</taxon>
        <taxon>Bacteroidota</taxon>
        <taxon>Flavobacteriia</taxon>
        <taxon>Flavobacteriales</taxon>
        <taxon>Flavobacteriaceae</taxon>
        <taxon>Flavobacterium</taxon>
    </lineage>
</organism>
<dbReference type="Gene3D" id="3.40.50.1820">
    <property type="entry name" value="alpha/beta hydrolase"/>
    <property type="match status" value="1"/>
</dbReference>
<accession>A0A2S1LAL4</accession>
<gene>
    <name evidence="3" type="ORF">FFWV33_04025</name>
</gene>
<dbReference type="Proteomes" id="UP000244527">
    <property type="component" value="Chromosome"/>
</dbReference>
<dbReference type="SUPFAM" id="SSF53474">
    <property type="entry name" value="alpha/beta-Hydrolases"/>
    <property type="match status" value="1"/>
</dbReference>
<evidence type="ECO:0000259" key="2">
    <source>
        <dbReference type="Pfam" id="PF00561"/>
    </source>
</evidence>
<dbReference type="Pfam" id="PF00561">
    <property type="entry name" value="Abhydrolase_1"/>
    <property type="match status" value="1"/>
</dbReference>
<dbReference type="RefSeq" id="WP_108739722.1">
    <property type="nucleotide sequence ID" value="NZ_CP020918.1"/>
</dbReference>
<evidence type="ECO:0000313" key="3">
    <source>
        <dbReference type="EMBL" id="AWG20764.1"/>
    </source>
</evidence>
<evidence type="ECO:0000313" key="4">
    <source>
        <dbReference type="Proteomes" id="UP000244527"/>
    </source>
</evidence>
<protein>
    <recommendedName>
        <fullName evidence="2">AB hydrolase-1 domain-containing protein</fullName>
    </recommendedName>
</protein>
<proteinExistence type="predicted"/>
<dbReference type="InterPro" id="IPR051340">
    <property type="entry name" value="Haloalkane_dehalogenase"/>
</dbReference>
<name>A0A2S1LAL4_9FLAO</name>
<evidence type="ECO:0000256" key="1">
    <source>
        <dbReference type="ARBA" id="ARBA00022801"/>
    </source>
</evidence>
<dbReference type="OrthoDB" id="9799612at2"/>
<sequence>MTNKKQISAAFPFESKFQEVLDSKMHYVDEGDKNSEHTFLLIHGNPTSSYLWRNIIPYVSALGRVVVPDLIGMGKSDKPDIDYTLKDHIAYLDAFVEKLGLKNVILVIQDWGSGLGFNYANQHRENVKGIVFFEAMVQVSYWKNTTKETEALFKKFRDPVEGHDMIVKNNFFIEAMLPMMAGRELTQEEMDHYRAPYLEEKSRKPLFMWPSQISFDGVPKFTTDIINSYNEYHKNSDVPKLLFYAEPGLIINRELGEHIAATWKNITAVDLGEGKHYLQESHPHEIGEGIVDWYKKTLNK</sequence>